<organism evidence="2 3">
    <name type="scientific">Cnephaeus nilssonii</name>
    <name type="common">Northern bat</name>
    <name type="synonym">Eptesicus nilssonii</name>
    <dbReference type="NCBI Taxonomy" id="3371016"/>
    <lineage>
        <taxon>Eukaryota</taxon>
        <taxon>Metazoa</taxon>
        <taxon>Chordata</taxon>
        <taxon>Craniata</taxon>
        <taxon>Vertebrata</taxon>
        <taxon>Euteleostomi</taxon>
        <taxon>Mammalia</taxon>
        <taxon>Eutheria</taxon>
        <taxon>Laurasiatheria</taxon>
        <taxon>Chiroptera</taxon>
        <taxon>Yangochiroptera</taxon>
        <taxon>Vespertilionidae</taxon>
        <taxon>Cnephaeus</taxon>
    </lineage>
</organism>
<feature type="compositionally biased region" description="Pro residues" evidence="1">
    <location>
        <begin position="128"/>
        <end position="140"/>
    </location>
</feature>
<gene>
    <name evidence="2" type="ORF">QTO34_008324</name>
</gene>
<feature type="region of interest" description="Disordered" evidence="1">
    <location>
        <begin position="1"/>
        <end position="45"/>
    </location>
</feature>
<dbReference type="InterPro" id="IPR027417">
    <property type="entry name" value="P-loop_NTPase"/>
</dbReference>
<evidence type="ECO:0000313" key="2">
    <source>
        <dbReference type="EMBL" id="KAK1345859.1"/>
    </source>
</evidence>
<sequence length="140" mass="15283">MADRPPRVPPPSLPLPNRGRSGVMTSFRTKPGRLRGPRAGGCDGRQWQQQQQGSAEGKVVLIPRIDLSPSDTGLPFKLIQRQFPMMPAFAMTINKSQRQTLDKVGIFLPEPVFRHGGVANLQTTPGPSLRPPHAPRGPPP</sequence>
<evidence type="ECO:0000313" key="3">
    <source>
        <dbReference type="Proteomes" id="UP001177744"/>
    </source>
</evidence>
<keyword evidence="3" id="KW-1185">Reference proteome</keyword>
<dbReference type="GO" id="GO:0006260">
    <property type="term" value="P:DNA replication"/>
    <property type="evidence" value="ECO:0007669"/>
    <property type="project" value="TreeGrafter"/>
</dbReference>
<evidence type="ECO:0000256" key="1">
    <source>
        <dbReference type="SAM" id="MobiDB-lite"/>
    </source>
</evidence>
<name>A0AA40IA32_CNENI</name>
<dbReference type="EMBL" id="JAULJE010000002">
    <property type="protein sequence ID" value="KAK1345859.1"/>
    <property type="molecule type" value="Genomic_DNA"/>
</dbReference>
<dbReference type="GO" id="GO:0005657">
    <property type="term" value="C:replication fork"/>
    <property type="evidence" value="ECO:0007669"/>
    <property type="project" value="TreeGrafter"/>
</dbReference>
<dbReference type="SUPFAM" id="SSF52540">
    <property type="entry name" value="P-loop containing nucleoside triphosphate hydrolases"/>
    <property type="match status" value="1"/>
</dbReference>
<dbReference type="Proteomes" id="UP001177744">
    <property type="component" value="Unassembled WGS sequence"/>
</dbReference>
<dbReference type="PANTHER" id="PTHR23274:SF48">
    <property type="entry name" value="ATP-DEPENDENT DNA HELICASE"/>
    <property type="match status" value="1"/>
</dbReference>
<comment type="caution">
    <text evidence="2">The sequence shown here is derived from an EMBL/GenBank/DDBJ whole genome shotgun (WGS) entry which is preliminary data.</text>
</comment>
<dbReference type="PANTHER" id="PTHR23274">
    <property type="entry name" value="DNA HELICASE-RELATED"/>
    <property type="match status" value="1"/>
</dbReference>
<protein>
    <recommendedName>
        <fullName evidence="4">ATP-dependent DNA helicase</fullName>
    </recommendedName>
</protein>
<accession>A0AA40IA32</accession>
<dbReference type="AlphaFoldDB" id="A0AA40IA32"/>
<reference evidence="2" key="1">
    <citation type="submission" date="2023-06" db="EMBL/GenBank/DDBJ databases">
        <title>Reference genome for the Northern bat (Eptesicus nilssonii), a most northern bat species.</title>
        <authorList>
            <person name="Laine V.N."/>
            <person name="Pulliainen A.T."/>
            <person name="Lilley T.M."/>
        </authorList>
    </citation>
    <scope>NUCLEOTIDE SEQUENCE</scope>
    <source>
        <strain evidence="2">BLF_Eptnil</strain>
        <tissue evidence="2">Kidney</tissue>
    </source>
</reference>
<feature type="region of interest" description="Disordered" evidence="1">
    <location>
        <begin position="118"/>
        <end position="140"/>
    </location>
</feature>
<proteinExistence type="predicted"/>
<evidence type="ECO:0008006" key="4">
    <source>
        <dbReference type="Google" id="ProtNLM"/>
    </source>
</evidence>